<feature type="non-terminal residue" evidence="1">
    <location>
        <position position="1"/>
    </location>
</feature>
<comment type="caution">
    <text evidence="1">The sequence shown here is derived from an EMBL/GenBank/DDBJ whole genome shotgun (WGS) entry which is preliminary data.</text>
</comment>
<evidence type="ECO:0000313" key="1">
    <source>
        <dbReference type="EMBL" id="GAJ05941.1"/>
    </source>
</evidence>
<proteinExistence type="predicted"/>
<protein>
    <submittedName>
        <fullName evidence="1">Uncharacterized protein</fullName>
    </submittedName>
</protein>
<reference evidence="1" key="1">
    <citation type="journal article" date="2014" name="Front. Microbiol.">
        <title>High frequency of phylogenetically diverse reductive dehalogenase-homologous genes in deep subseafloor sedimentary metagenomes.</title>
        <authorList>
            <person name="Kawai M."/>
            <person name="Futagami T."/>
            <person name="Toyoda A."/>
            <person name="Takaki Y."/>
            <person name="Nishi S."/>
            <person name="Hori S."/>
            <person name="Arai W."/>
            <person name="Tsubouchi T."/>
            <person name="Morono Y."/>
            <person name="Uchiyama I."/>
            <person name="Ito T."/>
            <person name="Fujiyama A."/>
            <person name="Inagaki F."/>
            <person name="Takami H."/>
        </authorList>
    </citation>
    <scope>NUCLEOTIDE SEQUENCE</scope>
    <source>
        <strain evidence="1">Expedition CK06-06</strain>
    </source>
</reference>
<accession>X1V188</accession>
<organism evidence="1">
    <name type="scientific">marine sediment metagenome</name>
    <dbReference type="NCBI Taxonomy" id="412755"/>
    <lineage>
        <taxon>unclassified sequences</taxon>
        <taxon>metagenomes</taxon>
        <taxon>ecological metagenomes</taxon>
    </lineage>
</organism>
<name>X1V188_9ZZZZ</name>
<dbReference type="EMBL" id="BARW01029116">
    <property type="protein sequence ID" value="GAJ05941.1"/>
    <property type="molecule type" value="Genomic_DNA"/>
</dbReference>
<dbReference type="AlphaFoldDB" id="X1V188"/>
<gene>
    <name evidence="1" type="ORF">S12H4_46864</name>
</gene>
<sequence>IVIRHLNEIRTYFEGRRELNPIVTKLRNYILRKKR</sequence>